<evidence type="ECO:0000313" key="2">
    <source>
        <dbReference type="EMBL" id="ADR18130.1"/>
    </source>
</evidence>
<accession>E4TJ94</accession>
<sequence length="1141" mass="124641">MRVTFNMLSLKYLNNLGNSLEKVTNANDKVTKGRNLINPETDVVFYASAINVQRTIDEGQQFSRNAENAISWLSNYDNELQRAFDIIRNAKSEYAVAGANDSQNATSRKALAGDVANMLQSLIDVGNANYFGRYFFAGYKTDTKPFAADSRSISAVKINGNVNGADLIKRDVFADLPELKEGSYSIEVKSMGDYAEISLKNANGKNVIIDSNGSDESAKNGNFAGTSIKIKYKPGEVVNLGVGVAIKLPDTNSSFNATFYYKPGDDINYFGDDGQITTKIGYQQDVTINFTGKEVFTEVERILKGTRFNTIKGLAITETTKFSEIQDANVSLADNIEISGTDHNGLKIGTAKITGVDNVDLNFTKYNSAQRTLSIVYANRNYSITLDSRSYTDMNDVIFSINRELESQGLGEEIKAVADGDKIMLATTRAGNAVKLKVTASDGNPYGMASGSIEASGKDTTFDFSYNNFSDTLSVSFSSVITTSAITVNLDNRQISIPASAGRTLADVANQLNDQLPSDMKFLYNFKVDSGNLVVEKLNMNFSNNTILTVRLNDGTNNEYKSATPRNSGYPYANEKNISDLLKFIEDLYDNTVDAKLNNGYLEVADKRGGTSRLSIKLIPSNSGIGYPEVDQNVVLQGRYNGGLDDDWYISTFTAPGTITVKDKNGITIRSITINPSTYNGEPIDLGYGVNIILPDTSIPSTFKVSLKASSSLSFGDMNIIQEGKNVNTFRSLKNLYNALNLNIPKEGIGAPSAWRDENFISTLKPYLDGTFRGNYNDEWKYEVMSQDQKTSFYLQKELTTSSKNTIDTTSTASFDILVKGADNSMTRVTFLNVNVGNIANVINANTTLANLGVKAEVADNRLVLRSGSGLQEIEINPSDSTSATALGLQQNIVYSKTTPNLNLANSTDSQRTLQFSYFDGTNWDNATITVQKRDYTSLDDLVTEINNKIGVLTPAPSIVAQNLDNQLVFNYTGLNNMIVSGDHQGTLGFFKKGDEIKIKITNSKGDLVNELKFDTANQTKFVADGVKLSFDAGTAYATDSFTSTVGSGINYEIGILDKAENQINEKLTMAGTRKNRADAVVNFQVTVKTVAEDIKSKYLGSRGEDATKAITEFQLAQQAYQAALATASKIMQLSILDYIR</sequence>
<dbReference type="OrthoDB" id="9758307at2"/>
<evidence type="ECO:0000313" key="3">
    <source>
        <dbReference type="Proteomes" id="UP000007039"/>
    </source>
</evidence>
<keyword evidence="3" id="KW-1185">Reference proteome</keyword>
<dbReference type="RefSeq" id="WP_013450347.1">
    <property type="nucleotide sequence ID" value="NC_014758.1"/>
</dbReference>
<reference evidence="2 3" key="2">
    <citation type="journal article" date="2011" name="Stand. Genomic Sci.">
        <title>Complete genome sequence of Calditerrivibrio nitroreducens type strain (Yu37-1).</title>
        <authorList>
            <person name="Pitluck S."/>
            <person name="Sikorski J."/>
            <person name="Zeytun A."/>
            <person name="Lapidus A."/>
            <person name="Nolan M."/>
            <person name="Lucas S."/>
            <person name="Hammon N."/>
            <person name="Deshpande S."/>
            <person name="Cheng J.F."/>
            <person name="Tapia R."/>
            <person name="Han C."/>
            <person name="Goodwin L."/>
            <person name="Liolios K."/>
            <person name="Pagani I."/>
            <person name="Ivanova N."/>
            <person name="Mavromatis K."/>
            <person name="Pati A."/>
            <person name="Chen A."/>
            <person name="Palaniappan K."/>
            <person name="Hauser L."/>
            <person name="Chang Y.J."/>
            <person name="Jeffries C.D."/>
            <person name="Detter J.C."/>
            <person name="Brambilla E."/>
            <person name="Djao O.D."/>
            <person name="Rohde M."/>
            <person name="Spring S."/>
            <person name="Goker M."/>
            <person name="Woyke T."/>
            <person name="Bristow J."/>
            <person name="Eisen J.A."/>
            <person name="Markowitz V."/>
            <person name="Hugenholtz P."/>
            <person name="Kyrpides N.C."/>
            <person name="Klenk H.P."/>
            <person name="Land M."/>
        </authorList>
    </citation>
    <scope>NUCLEOTIDE SEQUENCE [LARGE SCALE GENOMIC DNA]</scope>
    <source>
        <strain evidence="3">DSM 19672 / NBRC 101217 / Yu37-1</strain>
    </source>
</reference>
<dbReference type="PANTHER" id="PTHR42792:SF1">
    <property type="entry name" value="FLAGELLAR HOOK-ASSOCIATED PROTEIN 3"/>
    <property type="match status" value="1"/>
</dbReference>
<feature type="domain" description="Flagellin N-terminal" evidence="1">
    <location>
        <begin position="5"/>
        <end position="141"/>
    </location>
</feature>
<proteinExistence type="predicted"/>
<dbReference type="SUPFAM" id="SSF64518">
    <property type="entry name" value="Phase 1 flagellin"/>
    <property type="match status" value="2"/>
</dbReference>
<dbReference type="Pfam" id="PF00669">
    <property type="entry name" value="Flagellin_N"/>
    <property type="match status" value="1"/>
</dbReference>
<dbReference type="STRING" id="768670.Calni_0217"/>
<dbReference type="Proteomes" id="UP000007039">
    <property type="component" value="Chromosome"/>
</dbReference>
<dbReference type="InterPro" id="IPR001492">
    <property type="entry name" value="Flagellin"/>
</dbReference>
<name>E4TJ94_CALNY</name>
<dbReference type="InterPro" id="IPR001029">
    <property type="entry name" value="Flagellin_N"/>
</dbReference>
<dbReference type="HOGENOM" id="CLU_262793_0_0_0"/>
<dbReference type="eggNOG" id="COG1344">
    <property type="taxonomic scope" value="Bacteria"/>
</dbReference>
<dbReference type="Gene3D" id="1.20.1330.10">
    <property type="entry name" value="f41 fragment of flagellin, N-terminal domain"/>
    <property type="match status" value="2"/>
</dbReference>
<protein>
    <recommendedName>
        <fullName evidence="1">Flagellin N-terminal domain-containing protein</fullName>
    </recommendedName>
</protein>
<dbReference type="GO" id="GO:0009288">
    <property type="term" value="C:bacterial-type flagellum"/>
    <property type="evidence" value="ECO:0007669"/>
    <property type="project" value="InterPro"/>
</dbReference>
<dbReference type="GO" id="GO:0005198">
    <property type="term" value="F:structural molecule activity"/>
    <property type="evidence" value="ECO:0007669"/>
    <property type="project" value="InterPro"/>
</dbReference>
<dbReference type="EMBL" id="CP002347">
    <property type="protein sequence ID" value="ADR18130.1"/>
    <property type="molecule type" value="Genomic_DNA"/>
</dbReference>
<organism evidence="2 3">
    <name type="scientific">Calditerrivibrio nitroreducens (strain DSM 19672 / NBRC 101217 / Yu37-1)</name>
    <dbReference type="NCBI Taxonomy" id="768670"/>
    <lineage>
        <taxon>Bacteria</taxon>
        <taxon>Pseudomonadati</taxon>
        <taxon>Deferribacterota</taxon>
        <taxon>Deferribacteres</taxon>
        <taxon>Deferribacterales</taxon>
        <taxon>Calditerrivibrionaceae</taxon>
    </lineage>
</organism>
<dbReference type="AlphaFoldDB" id="E4TJ94"/>
<reference key="1">
    <citation type="submission" date="2010-11" db="EMBL/GenBank/DDBJ databases">
        <title>The complete genome of chromosome of Calditerrivibrio nitroreducens DSM 19672.</title>
        <authorList>
            <consortium name="US DOE Joint Genome Institute (JGI-PGF)"/>
            <person name="Lucas S."/>
            <person name="Copeland A."/>
            <person name="Lapidus A."/>
            <person name="Bruce D."/>
            <person name="Goodwin L."/>
            <person name="Pitluck S."/>
            <person name="Kyrpides N."/>
            <person name="Mavromatis K."/>
            <person name="Ivanova N."/>
            <person name="Mikhailova N."/>
            <person name="Zeytun A."/>
            <person name="Brettin T."/>
            <person name="Detter J.C."/>
            <person name="Tapia R."/>
            <person name="Han C."/>
            <person name="Land M."/>
            <person name="Hauser L."/>
            <person name="Markowitz V."/>
            <person name="Cheng J.-F."/>
            <person name="Hugenholtz P."/>
            <person name="Woyke T."/>
            <person name="Wu D."/>
            <person name="Spring S."/>
            <person name="Schroeder M."/>
            <person name="Brambilla E."/>
            <person name="Klenk H.-P."/>
            <person name="Eisen J.A."/>
        </authorList>
    </citation>
    <scope>NUCLEOTIDE SEQUENCE [LARGE SCALE GENOMIC DNA]</scope>
    <source>
        <strain>DSM 19672</strain>
    </source>
</reference>
<dbReference type="KEGG" id="cni:Calni_0217"/>
<gene>
    <name evidence="2" type="ordered locus">Calni_0217</name>
</gene>
<evidence type="ECO:0000259" key="1">
    <source>
        <dbReference type="Pfam" id="PF00669"/>
    </source>
</evidence>
<dbReference type="PANTHER" id="PTHR42792">
    <property type="entry name" value="FLAGELLIN"/>
    <property type="match status" value="1"/>
</dbReference>